<dbReference type="EMBL" id="JACAZF010000004">
    <property type="protein sequence ID" value="KAF7307046.1"/>
    <property type="molecule type" value="Genomic_DNA"/>
</dbReference>
<dbReference type="AlphaFoldDB" id="A0A8H6SYM8"/>
<sequence>MLGQSQVVKYLDQCNGDLVAIEEVLSAYIVWKYLKGSTSAQVLMKIKLLTIFLRVTGRRQLLETAADVFKVLTLEVSLGGGRVGQLAGQTVQGKAIWNELRRRSPNLVTDGVYGGPGPVHTFLSNAQSRPFSTDTATRTPWAERYFVARQAFGRVPVLHEDTSAGQRVTTLPAYVSRDYALASPFYVPIQAN</sequence>
<comment type="caution">
    <text evidence="1">The sequence shown here is derived from an EMBL/GenBank/DDBJ whole genome shotgun (WGS) entry which is preliminary data.</text>
</comment>
<evidence type="ECO:0000313" key="2">
    <source>
        <dbReference type="Proteomes" id="UP000636479"/>
    </source>
</evidence>
<dbReference type="OrthoDB" id="3029958at2759"/>
<evidence type="ECO:0000313" key="1">
    <source>
        <dbReference type="EMBL" id="KAF7307046.1"/>
    </source>
</evidence>
<organism evidence="1 2">
    <name type="scientific">Mycena indigotica</name>
    <dbReference type="NCBI Taxonomy" id="2126181"/>
    <lineage>
        <taxon>Eukaryota</taxon>
        <taxon>Fungi</taxon>
        <taxon>Dikarya</taxon>
        <taxon>Basidiomycota</taxon>
        <taxon>Agaricomycotina</taxon>
        <taxon>Agaricomycetes</taxon>
        <taxon>Agaricomycetidae</taxon>
        <taxon>Agaricales</taxon>
        <taxon>Marasmiineae</taxon>
        <taxon>Mycenaceae</taxon>
        <taxon>Mycena</taxon>
    </lineage>
</organism>
<reference evidence="1" key="1">
    <citation type="submission" date="2020-05" db="EMBL/GenBank/DDBJ databases">
        <title>Mycena genomes resolve the evolution of fungal bioluminescence.</title>
        <authorList>
            <person name="Tsai I.J."/>
        </authorList>
    </citation>
    <scope>NUCLEOTIDE SEQUENCE</scope>
    <source>
        <strain evidence="1">171206Taipei</strain>
    </source>
</reference>
<accession>A0A8H6SYM8</accession>
<dbReference type="RefSeq" id="XP_037222065.1">
    <property type="nucleotide sequence ID" value="XM_037361773.1"/>
</dbReference>
<keyword evidence="2" id="KW-1185">Reference proteome</keyword>
<proteinExistence type="predicted"/>
<dbReference type="Proteomes" id="UP000636479">
    <property type="component" value="Unassembled WGS sequence"/>
</dbReference>
<protein>
    <submittedName>
        <fullName evidence="1">Uncharacterized protein</fullName>
    </submittedName>
</protein>
<gene>
    <name evidence="1" type="ORF">MIND_00497700</name>
</gene>
<dbReference type="GeneID" id="59344289"/>
<name>A0A8H6SYM8_9AGAR</name>